<dbReference type="Gene3D" id="1.10.8.60">
    <property type="match status" value="1"/>
</dbReference>
<dbReference type="InterPro" id="IPR002078">
    <property type="entry name" value="Sigma_54_int"/>
</dbReference>
<evidence type="ECO:0000256" key="6">
    <source>
        <dbReference type="ARBA" id="ARBA00023163"/>
    </source>
</evidence>
<dbReference type="Pfam" id="PF25601">
    <property type="entry name" value="AAA_lid_14"/>
    <property type="match status" value="1"/>
</dbReference>
<feature type="coiled-coil region" evidence="8">
    <location>
        <begin position="228"/>
        <end position="255"/>
    </location>
</feature>
<feature type="domain" description="PAS" evidence="10">
    <location>
        <begin position="6"/>
        <end position="69"/>
    </location>
</feature>
<dbReference type="CDD" id="cd00130">
    <property type="entry name" value="PAS"/>
    <property type="match status" value="2"/>
</dbReference>
<evidence type="ECO:0000256" key="3">
    <source>
        <dbReference type="ARBA" id="ARBA00022840"/>
    </source>
</evidence>
<dbReference type="InterPro" id="IPR003593">
    <property type="entry name" value="AAA+_ATPase"/>
</dbReference>
<dbReference type="InterPro" id="IPR035965">
    <property type="entry name" value="PAS-like_dom_sf"/>
</dbReference>
<dbReference type="GO" id="GO:0006355">
    <property type="term" value="P:regulation of DNA-templated transcription"/>
    <property type="evidence" value="ECO:0007669"/>
    <property type="project" value="InterPro"/>
</dbReference>
<organism evidence="12 13">
    <name type="scientific">Desulfoferula mesophila</name>
    <dbReference type="NCBI Taxonomy" id="3058419"/>
    <lineage>
        <taxon>Bacteria</taxon>
        <taxon>Pseudomonadati</taxon>
        <taxon>Thermodesulfobacteriota</taxon>
        <taxon>Desulfarculia</taxon>
        <taxon>Desulfarculales</taxon>
        <taxon>Desulfarculaceae</taxon>
        <taxon>Desulfoferula</taxon>
    </lineage>
</organism>
<dbReference type="InterPro" id="IPR000014">
    <property type="entry name" value="PAS"/>
</dbReference>
<dbReference type="InterPro" id="IPR013656">
    <property type="entry name" value="PAS_4"/>
</dbReference>
<dbReference type="InterPro" id="IPR009057">
    <property type="entry name" value="Homeodomain-like_sf"/>
</dbReference>
<dbReference type="RefSeq" id="WP_338600285.1">
    <property type="nucleotide sequence ID" value="NZ_AP028679.1"/>
</dbReference>
<dbReference type="Pfam" id="PF00158">
    <property type="entry name" value="Sigma54_activat"/>
    <property type="match status" value="1"/>
</dbReference>
<dbReference type="PROSITE" id="PS50113">
    <property type="entry name" value="PAC"/>
    <property type="match status" value="1"/>
</dbReference>
<evidence type="ECO:0000256" key="8">
    <source>
        <dbReference type="SAM" id="Coils"/>
    </source>
</evidence>
<accession>A0AAU9EP33</accession>
<dbReference type="Proteomes" id="UP001366166">
    <property type="component" value="Chromosome"/>
</dbReference>
<dbReference type="PROSITE" id="PS00688">
    <property type="entry name" value="SIGMA54_INTERACT_3"/>
    <property type="match status" value="1"/>
</dbReference>
<dbReference type="PROSITE" id="PS00675">
    <property type="entry name" value="SIGMA54_INTERACT_1"/>
    <property type="match status" value="1"/>
</dbReference>
<reference evidence="13" key="1">
    <citation type="journal article" date="2023" name="Arch. Microbiol.">
        <title>Desulfoferula mesophilus gen. nov. sp. nov., a mesophilic sulfate-reducing bacterium isolated from a brackish lake sediment.</title>
        <authorList>
            <person name="Watanabe T."/>
            <person name="Yabe T."/>
            <person name="Tsuji J.M."/>
            <person name="Fukui M."/>
        </authorList>
    </citation>
    <scope>NUCLEOTIDE SEQUENCE [LARGE SCALE GENOMIC DNA]</scope>
    <source>
        <strain evidence="13">12FAK</strain>
    </source>
</reference>
<evidence type="ECO:0000256" key="4">
    <source>
        <dbReference type="ARBA" id="ARBA00023015"/>
    </source>
</evidence>
<dbReference type="Gene3D" id="1.10.10.60">
    <property type="entry name" value="Homeodomain-like"/>
    <property type="match status" value="1"/>
</dbReference>
<evidence type="ECO:0000256" key="2">
    <source>
        <dbReference type="ARBA" id="ARBA00022797"/>
    </source>
</evidence>
<dbReference type="AlphaFoldDB" id="A0AAU9EP33"/>
<dbReference type="InterPro" id="IPR025944">
    <property type="entry name" value="Sigma_54_int_dom_CS"/>
</dbReference>
<dbReference type="InterPro" id="IPR025943">
    <property type="entry name" value="Sigma_54_int_dom_ATP-bd_2"/>
</dbReference>
<dbReference type="EMBL" id="AP028679">
    <property type="protein sequence ID" value="BEQ15626.1"/>
    <property type="molecule type" value="Genomic_DNA"/>
</dbReference>
<dbReference type="PROSITE" id="PS00676">
    <property type="entry name" value="SIGMA54_INTERACT_2"/>
    <property type="match status" value="1"/>
</dbReference>
<name>A0AAU9EP33_9BACT</name>
<keyword evidence="6" id="KW-0804">Transcription</keyword>
<evidence type="ECO:0000259" key="10">
    <source>
        <dbReference type="PROSITE" id="PS50112"/>
    </source>
</evidence>
<dbReference type="GO" id="GO:0005524">
    <property type="term" value="F:ATP binding"/>
    <property type="evidence" value="ECO:0007669"/>
    <property type="project" value="UniProtKB-KW"/>
</dbReference>
<dbReference type="GO" id="GO:0003677">
    <property type="term" value="F:DNA binding"/>
    <property type="evidence" value="ECO:0007669"/>
    <property type="project" value="UniProtKB-KW"/>
</dbReference>
<keyword evidence="5" id="KW-0238">DNA-binding</keyword>
<feature type="domain" description="Sigma-54 factor interaction" evidence="9">
    <location>
        <begin position="269"/>
        <end position="498"/>
    </location>
</feature>
<dbReference type="InterPro" id="IPR030828">
    <property type="entry name" value="HTH_TyrR"/>
</dbReference>
<dbReference type="PROSITE" id="PS50045">
    <property type="entry name" value="SIGMA54_INTERACT_4"/>
    <property type="match status" value="1"/>
</dbReference>
<dbReference type="SUPFAM" id="SSF52540">
    <property type="entry name" value="P-loop containing nucleoside triphosphate hydrolases"/>
    <property type="match status" value="1"/>
</dbReference>
<dbReference type="SUPFAM" id="SSF46689">
    <property type="entry name" value="Homeodomain-like"/>
    <property type="match status" value="1"/>
</dbReference>
<evidence type="ECO:0000256" key="1">
    <source>
        <dbReference type="ARBA" id="ARBA00022741"/>
    </source>
</evidence>
<dbReference type="NCBIfam" id="TIGR00229">
    <property type="entry name" value="sensory_box"/>
    <property type="match status" value="2"/>
</dbReference>
<dbReference type="FunFam" id="3.40.50.300:FF:000006">
    <property type="entry name" value="DNA-binding transcriptional regulator NtrC"/>
    <property type="match status" value="1"/>
</dbReference>
<dbReference type="Gene3D" id="3.30.450.20">
    <property type="entry name" value="PAS domain"/>
    <property type="match status" value="2"/>
</dbReference>
<keyword evidence="3" id="KW-0067">ATP-binding</keyword>
<dbReference type="InterPro" id="IPR025662">
    <property type="entry name" value="Sigma_54_int_dom_ATP-bd_1"/>
</dbReference>
<dbReference type="PROSITE" id="PS50112">
    <property type="entry name" value="PAS"/>
    <property type="match status" value="2"/>
</dbReference>
<dbReference type="PANTHER" id="PTHR32071">
    <property type="entry name" value="TRANSCRIPTIONAL REGULATORY PROTEIN"/>
    <property type="match status" value="1"/>
</dbReference>
<dbReference type="InterPro" id="IPR058031">
    <property type="entry name" value="AAA_lid_NorR"/>
</dbReference>
<dbReference type="Pfam" id="PF18024">
    <property type="entry name" value="HTH_50"/>
    <property type="match status" value="1"/>
</dbReference>
<dbReference type="Pfam" id="PF00989">
    <property type="entry name" value="PAS"/>
    <property type="match status" value="1"/>
</dbReference>
<dbReference type="Gene3D" id="3.40.50.300">
    <property type="entry name" value="P-loop containing nucleotide triphosphate hydrolases"/>
    <property type="match status" value="1"/>
</dbReference>
<keyword evidence="4" id="KW-0805">Transcription regulation</keyword>
<dbReference type="SMART" id="SM00091">
    <property type="entry name" value="PAS"/>
    <property type="match status" value="2"/>
</dbReference>
<keyword evidence="13" id="KW-1185">Reference proteome</keyword>
<evidence type="ECO:0000259" key="9">
    <source>
        <dbReference type="PROSITE" id="PS50045"/>
    </source>
</evidence>
<feature type="domain" description="PAS" evidence="10">
    <location>
        <begin position="132"/>
        <end position="172"/>
    </location>
</feature>
<keyword evidence="2" id="KW-0058">Aromatic hydrocarbons catabolism</keyword>
<evidence type="ECO:0000313" key="13">
    <source>
        <dbReference type="Proteomes" id="UP001366166"/>
    </source>
</evidence>
<protein>
    <recommendedName>
        <fullName evidence="7">HTH-type transcriptional regulatory protein TyrR</fullName>
    </recommendedName>
</protein>
<dbReference type="Pfam" id="PF08448">
    <property type="entry name" value="PAS_4"/>
    <property type="match status" value="1"/>
</dbReference>
<dbReference type="CDD" id="cd00009">
    <property type="entry name" value="AAA"/>
    <property type="match status" value="1"/>
</dbReference>
<dbReference type="SUPFAM" id="SSF55785">
    <property type="entry name" value="PYP-like sensor domain (PAS domain)"/>
    <property type="match status" value="2"/>
</dbReference>
<evidence type="ECO:0000256" key="5">
    <source>
        <dbReference type="ARBA" id="ARBA00023125"/>
    </source>
</evidence>
<dbReference type="InterPro" id="IPR000700">
    <property type="entry name" value="PAS-assoc_C"/>
</dbReference>
<gene>
    <name evidence="12" type="ORF">FAK_26920</name>
</gene>
<proteinExistence type="predicted"/>
<evidence type="ECO:0000259" key="11">
    <source>
        <dbReference type="PROSITE" id="PS50113"/>
    </source>
</evidence>
<keyword evidence="8" id="KW-0175">Coiled coil</keyword>
<evidence type="ECO:0000256" key="7">
    <source>
        <dbReference type="ARBA" id="ARBA00029500"/>
    </source>
</evidence>
<dbReference type="SMART" id="SM00382">
    <property type="entry name" value="AAA"/>
    <property type="match status" value="1"/>
</dbReference>
<dbReference type="InterPro" id="IPR013767">
    <property type="entry name" value="PAS_fold"/>
</dbReference>
<keyword evidence="1" id="KW-0547">Nucleotide-binding</keyword>
<feature type="domain" description="PAC" evidence="11">
    <location>
        <begin position="192"/>
        <end position="244"/>
    </location>
</feature>
<evidence type="ECO:0000313" key="12">
    <source>
        <dbReference type="EMBL" id="BEQ15626.1"/>
    </source>
</evidence>
<dbReference type="InterPro" id="IPR027417">
    <property type="entry name" value="P-loop_NTPase"/>
</dbReference>
<sequence>MPDKSPEMRLERVLDAAATGLVVLDAQGVIEVYNQAAGELLGREPDTMLGRAAAEVLPDNWPELRRVLQTGEPQIGHKLEISGNTIVANRRPIMQEDQVVGVVCTLQDISDYEKLVTELDCYKRLVRLPNAIIESSFDGLWICDAEGKVIRVNQASQRINRIKAEEVVGKSMQEVVASGVVDRSVSLEVLKRREPVTMTQRLPHGKEILVTGNPVMEPDGRLSMVVVNERDITELNRLQRELEETKALNSAYRSQIESLYHERDFLRQVVIRSEAMQRVLSTAVKVAEVDSTVLIRGESGVGKGMFARVIHKASRTKDGDFIRVDCGAIPEALIESELFGHEQGAFTGARSKGKPGLFELAEGGTLLLDEVGELPLNVQVKVLRFLEEGELVRVGGTQARRIETQVVAATHRDLEAMVEQGTFRGDLFFRLNVVPITIPPLRQRVEDIPSLIRFFLGEFNRKCRTNKVLTPAAVDCLCNYHFPGNVRELSNILERLVVLTPGERIDVPDLPAPVQAPPESRPQGEEGWCLSSAVAEVERRLIAQALDNFGSQRKAASRLGVNQSTLARKAKRYGIKSMQ</sequence>
<dbReference type="KEGG" id="dmp:FAK_26920"/>